<dbReference type="SMART" id="SM00186">
    <property type="entry name" value="FBG"/>
    <property type="match status" value="1"/>
</dbReference>
<comment type="caution">
    <text evidence="5">The sequence shown here is derived from an EMBL/GenBank/DDBJ whole genome shotgun (WGS) entry which is preliminary data.</text>
</comment>
<feature type="chain" id="PRO_5038693924" evidence="2">
    <location>
        <begin position="18"/>
        <end position="448"/>
    </location>
</feature>
<proteinExistence type="predicted"/>
<dbReference type="InterPro" id="IPR036056">
    <property type="entry name" value="Fibrinogen-like_C"/>
</dbReference>
<dbReference type="PROSITE" id="PS50026">
    <property type="entry name" value="EGF_3"/>
    <property type="match status" value="1"/>
</dbReference>
<dbReference type="Gene3D" id="2.10.25.10">
    <property type="entry name" value="Laminin"/>
    <property type="match status" value="1"/>
</dbReference>
<comment type="caution">
    <text evidence="1">Lacks conserved residue(s) required for the propagation of feature annotation.</text>
</comment>
<feature type="domain" description="Fibrinogen C-terminal" evidence="4">
    <location>
        <begin position="224"/>
        <end position="448"/>
    </location>
</feature>
<dbReference type="Pfam" id="PF00147">
    <property type="entry name" value="Fibrinogen_C"/>
    <property type="match status" value="1"/>
</dbReference>
<dbReference type="SMART" id="SM00181">
    <property type="entry name" value="EGF"/>
    <property type="match status" value="1"/>
</dbReference>
<evidence type="ECO:0000313" key="6">
    <source>
        <dbReference type="Proteomes" id="UP000828390"/>
    </source>
</evidence>
<reference evidence="5" key="1">
    <citation type="journal article" date="2019" name="bioRxiv">
        <title>The Genome of the Zebra Mussel, Dreissena polymorpha: A Resource for Invasive Species Research.</title>
        <authorList>
            <person name="McCartney M.A."/>
            <person name="Auch B."/>
            <person name="Kono T."/>
            <person name="Mallez S."/>
            <person name="Zhang Y."/>
            <person name="Obille A."/>
            <person name="Becker A."/>
            <person name="Abrahante J.E."/>
            <person name="Garbe J."/>
            <person name="Badalamenti J.P."/>
            <person name="Herman A."/>
            <person name="Mangelson H."/>
            <person name="Liachko I."/>
            <person name="Sullivan S."/>
            <person name="Sone E.D."/>
            <person name="Koren S."/>
            <person name="Silverstein K.A.T."/>
            <person name="Beckman K.B."/>
            <person name="Gohl D.M."/>
        </authorList>
    </citation>
    <scope>NUCLEOTIDE SEQUENCE</scope>
    <source>
        <strain evidence="5">Duluth1</strain>
        <tissue evidence="5">Whole animal</tissue>
    </source>
</reference>
<keyword evidence="1" id="KW-1015">Disulfide bond</keyword>
<dbReference type="InterPro" id="IPR050373">
    <property type="entry name" value="Fibrinogen_C-term_domain"/>
</dbReference>
<feature type="disulfide bond" evidence="1">
    <location>
        <begin position="195"/>
        <end position="205"/>
    </location>
</feature>
<dbReference type="PANTHER" id="PTHR19143:SF327">
    <property type="entry name" value="FI21813P1-RELATED"/>
    <property type="match status" value="1"/>
</dbReference>
<protein>
    <submittedName>
        <fullName evidence="5">Uncharacterized protein</fullName>
    </submittedName>
</protein>
<gene>
    <name evidence="5" type="ORF">DPMN_150320</name>
</gene>
<keyword evidence="6" id="KW-1185">Reference proteome</keyword>
<organism evidence="5 6">
    <name type="scientific">Dreissena polymorpha</name>
    <name type="common">Zebra mussel</name>
    <name type="synonym">Mytilus polymorpha</name>
    <dbReference type="NCBI Taxonomy" id="45954"/>
    <lineage>
        <taxon>Eukaryota</taxon>
        <taxon>Metazoa</taxon>
        <taxon>Spiralia</taxon>
        <taxon>Lophotrochozoa</taxon>
        <taxon>Mollusca</taxon>
        <taxon>Bivalvia</taxon>
        <taxon>Autobranchia</taxon>
        <taxon>Heteroconchia</taxon>
        <taxon>Euheterodonta</taxon>
        <taxon>Imparidentia</taxon>
        <taxon>Neoheterodontei</taxon>
        <taxon>Myida</taxon>
        <taxon>Dreissenoidea</taxon>
        <taxon>Dreissenidae</taxon>
        <taxon>Dreissena</taxon>
    </lineage>
</organism>
<dbReference type="InterPro" id="IPR014716">
    <property type="entry name" value="Fibrinogen_a/b/g_C_1"/>
</dbReference>
<dbReference type="SUPFAM" id="SSF57196">
    <property type="entry name" value="EGF/Laminin"/>
    <property type="match status" value="1"/>
</dbReference>
<dbReference type="EMBL" id="JAIWYP010000007">
    <property type="protein sequence ID" value="KAH3796749.1"/>
    <property type="molecule type" value="Genomic_DNA"/>
</dbReference>
<keyword evidence="2" id="KW-0732">Signal</keyword>
<dbReference type="PROSITE" id="PS51406">
    <property type="entry name" value="FIBRINOGEN_C_2"/>
    <property type="match status" value="1"/>
</dbReference>
<sequence length="448" mass="48709">MPLAITIQFGLLYCAFGLNFRLQAGEVTCLVGVDAPHPQDIPQVVKCGAHEKCSLEQYVTPSGSLRYSAKCKDVVHCQGASVSSPNQVICSQCCTQDLCAASLCGNSGYPNNTGPVCYQCTYPQDAAGTCDNIAVCNEHEVCSTYVDDDGKYRLGCMTEKQCNSTMDTSSCARCCSAQMCNDDCDVTNITHVSPCQNSPCQHGACIVNGSKAYTCHCDVGYGGIKCDKKIQDCKAALDFNITSPDGIYLALLPGDVTLTHLSCDMVTDGGGWTVILNRASADLDFVHQTDTDYALGFGDIRQNFWLGLENMHKLTNDSRHYQLRVELQLNSSTNQSPTFYQLYDDFSVGNRRAFNLHVGSSRGSAGDSLSGHNGFGFSTIFPVTNDYDSNPTSCANYMQGNWWFHDCADSCLTCAYMTPGIQNCRAMAWNALGYCVALKSARMMVRPL</sequence>
<dbReference type="OrthoDB" id="6083189at2759"/>
<dbReference type="InterPro" id="IPR002181">
    <property type="entry name" value="Fibrinogen_a/b/g_C_dom"/>
</dbReference>
<evidence type="ECO:0000313" key="5">
    <source>
        <dbReference type="EMBL" id="KAH3796749.1"/>
    </source>
</evidence>
<evidence type="ECO:0000256" key="1">
    <source>
        <dbReference type="PROSITE-ProRule" id="PRU00076"/>
    </source>
</evidence>
<feature type="disulfide bond" evidence="1">
    <location>
        <begin position="217"/>
        <end position="226"/>
    </location>
</feature>
<dbReference type="Gene3D" id="3.90.215.10">
    <property type="entry name" value="Gamma Fibrinogen, chain A, domain 1"/>
    <property type="match status" value="1"/>
</dbReference>
<reference evidence="5" key="2">
    <citation type="submission" date="2020-11" db="EMBL/GenBank/DDBJ databases">
        <authorList>
            <person name="McCartney M.A."/>
            <person name="Auch B."/>
            <person name="Kono T."/>
            <person name="Mallez S."/>
            <person name="Becker A."/>
            <person name="Gohl D.M."/>
            <person name="Silverstein K.A.T."/>
            <person name="Koren S."/>
            <person name="Bechman K.B."/>
            <person name="Herman A."/>
            <person name="Abrahante J.E."/>
            <person name="Garbe J."/>
        </authorList>
    </citation>
    <scope>NUCLEOTIDE SEQUENCE</scope>
    <source>
        <strain evidence="5">Duluth1</strain>
        <tissue evidence="5">Whole animal</tissue>
    </source>
</reference>
<evidence type="ECO:0000256" key="2">
    <source>
        <dbReference type="SAM" id="SignalP"/>
    </source>
</evidence>
<dbReference type="AlphaFoldDB" id="A0A9D4FD52"/>
<accession>A0A9D4FD52</accession>
<feature type="signal peptide" evidence="2">
    <location>
        <begin position="1"/>
        <end position="17"/>
    </location>
</feature>
<dbReference type="Pfam" id="PF00008">
    <property type="entry name" value="EGF"/>
    <property type="match status" value="1"/>
</dbReference>
<dbReference type="SUPFAM" id="SSF56496">
    <property type="entry name" value="Fibrinogen C-terminal domain-like"/>
    <property type="match status" value="1"/>
</dbReference>
<feature type="domain" description="EGF-like" evidence="3">
    <location>
        <begin position="191"/>
        <end position="227"/>
    </location>
</feature>
<dbReference type="InterPro" id="IPR000742">
    <property type="entry name" value="EGF"/>
</dbReference>
<dbReference type="PROSITE" id="PS00022">
    <property type="entry name" value="EGF_1"/>
    <property type="match status" value="1"/>
</dbReference>
<dbReference type="PANTHER" id="PTHR19143">
    <property type="entry name" value="FIBRINOGEN/TENASCIN/ANGIOPOEITIN"/>
    <property type="match status" value="1"/>
</dbReference>
<dbReference type="Proteomes" id="UP000828390">
    <property type="component" value="Unassembled WGS sequence"/>
</dbReference>
<name>A0A9D4FD52_DREPO</name>
<evidence type="ECO:0000259" key="4">
    <source>
        <dbReference type="PROSITE" id="PS51406"/>
    </source>
</evidence>
<dbReference type="GO" id="GO:0005615">
    <property type="term" value="C:extracellular space"/>
    <property type="evidence" value="ECO:0007669"/>
    <property type="project" value="TreeGrafter"/>
</dbReference>
<dbReference type="PROSITE" id="PS01186">
    <property type="entry name" value="EGF_2"/>
    <property type="match status" value="1"/>
</dbReference>
<keyword evidence="1" id="KW-0245">EGF-like domain</keyword>
<dbReference type="NCBIfam" id="NF040941">
    <property type="entry name" value="GGGWT_bact"/>
    <property type="match status" value="1"/>
</dbReference>
<evidence type="ECO:0000259" key="3">
    <source>
        <dbReference type="PROSITE" id="PS50026"/>
    </source>
</evidence>